<feature type="region of interest" description="Disordered" evidence="1">
    <location>
        <begin position="51"/>
        <end position="70"/>
    </location>
</feature>
<name>A0A239CQV2_9ACTN</name>
<dbReference type="Proteomes" id="UP000198386">
    <property type="component" value="Unassembled WGS sequence"/>
</dbReference>
<dbReference type="Pfam" id="PF01590">
    <property type="entry name" value="GAF"/>
    <property type="match status" value="1"/>
</dbReference>
<evidence type="ECO:0000259" key="2">
    <source>
        <dbReference type="Pfam" id="PF01590"/>
    </source>
</evidence>
<sequence length="399" mass="41606">MPPWSAVAPGTDLSTHARVLSRVHDAVLAGGRPPVRPRGVVERSWSRVLGLGLDPDRPRPRDPLPADAVEGRRHGSGLALVVDELRRVLVGVADASHGLVVVTDADGVVLWREGAAATRRHADRLGFAEGATWTEAAVGTNAIGTALAEAAPVQLFSAEHFESAQHPWYCSAAPVHSPVTGELLGIVDVSGPALTLHPAIGALVETSVRLAESGLWRRHEQHLERLRRSAEPVLGTVRGPLLVVDDDGWVAARSGIAAGPRVAVPRAGRPVAVPGLGLCTPERLGEGWLLRPAESRAPVTAELDLTAAPVLRVAGGQDSWSAALTRRQGQVLALVAGAGRRGLDAAALGRGLYGDDGHVVAARAEVSRLRRVVGDLVSTGPYRLADGVALTVRTGPGDG</sequence>
<dbReference type="RefSeq" id="WP_089403523.1">
    <property type="nucleotide sequence ID" value="NZ_FZOH01000003.1"/>
</dbReference>
<organism evidence="3 4">
    <name type="scientific">Geodermatophilus saharensis</name>
    <dbReference type="NCBI Taxonomy" id="1137994"/>
    <lineage>
        <taxon>Bacteria</taxon>
        <taxon>Bacillati</taxon>
        <taxon>Actinomycetota</taxon>
        <taxon>Actinomycetes</taxon>
        <taxon>Geodermatophilales</taxon>
        <taxon>Geodermatophilaceae</taxon>
        <taxon>Geodermatophilus</taxon>
    </lineage>
</organism>
<dbReference type="OrthoDB" id="3928741at2"/>
<dbReference type="Gene3D" id="3.30.450.40">
    <property type="match status" value="1"/>
</dbReference>
<dbReference type="InterPro" id="IPR029016">
    <property type="entry name" value="GAF-like_dom_sf"/>
</dbReference>
<accession>A0A239CQV2</accession>
<dbReference type="AlphaFoldDB" id="A0A239CQV2"/>
<feature type="compositionally biased region" description="Basic and acidic residues" evidence="1">
    <location>
        <begin position="54"/>
        <end position="70"/>
    </location>
</feature>
<dbReference type="InterPro" id="IPR003018">
    <property type="entry name" value="GAF"/>
</dbReference>
<evidence type="ECO:0000256" key="1">
    <source>
        <dbReference type="SAM" id="MobiDB-lite"/>
    </source>
</evidence>
<reference evidence="4" key="1">
    <citation type="submission" date="2017-06" db="EMBL/GenBank/DDBJ databases">
        <authorList>
            <person name="Varghese N."/>
            <person name="Submissions S."/>
        </authorList>
    </citation>
    <scope>NUCLEOTIDE SEQUENCE [LARGE SCALE GENOMIC DNA]</scope>
    <source>
        <strain evidence="4">DSM 45423</strain>
    </source>
</reference>
<keyword evidence="4" id="KW-1185">Reference proteome</keyword>
<evidence type="ECO:0000313" key="4">
    <source>
        <dbReference type="Proteomes" id="UP000198386"/>
    </source>
</evidence>
<dbReference type="EMBL" id="FZOH01000003">
    <property type="protein sequence ID" value="SNS22232.1"/>
    <property type="molecule type" value="Genomic_DNA"/>
</dbReference>
<protein>
    <recommendedName>
        <fullName evidence="2">GAF domain-containing protein</fullName>
    </recommendedName>
</protein>
<gene>
    <name evidence="3" type="ORF">SAMN04488107_1760</name>
</gene>
<proteinExistence type="predicted"/>
<evidence type="ECO:0000313" key="3">
    <source>
        <dbReference type="EMBL" id="SNS22232.1"/>
    </source>
</evidence>
<feature type="domain" description="GAF" evidence="2">
    <location>
        <begin position="102"/>
        <end position="193"/>
    </location>
</feature>